<dbReference type="PROSITE" id="PS51257">
    <property type="entry name" value="PROKAR_LIPOPROTEIN"/>
    <property type="match status" value="1"/>
</dbReference>
<dbReference type="RefSeq" id="WP_129087527.1">
    <property type="nucleotide sequence ID" value="NZ_CP053836.1"/>
</dbReference>
<dbReference type="AlphaFoldDB" id="A0A4V1M0D5"/>
<keyword evidence="2" id="KW-1185">Reference proteome</keyword>
<dbReference type="OrthoDB" id="5520032at2"/>
<gene>
    <name evidence="1" type="ORF">CRV07_09870</name>
</gene>
<evidence type="ECO:0008006" key="3">
    <source>
        <dbReference type="Google" id="ProtNLM"/>
    </source>
</evidence>
<organism evidence="1 2">
    <name type="scientific">Halarcobacter ebronensis</name>
    <dbReference type="NCBI Taxonomy" id="1462615"/>
    <lineage>
        <taxon>Bacteria</taxon>
        <taxon>Pseudomonadati</taxon>
        <taxon>Campylobacterota</taxon>
        <taxon>Epsilonproteobacteria</taxon>
        <taxon>Campylobacterales</taxon>
        <taxon>Arcobacteraceae</taxon>
        <taxon>Halarcobacter</taxon>
    </lineage>
</organism>
<sequence length="245" mass="27447">MKKILVPILFSFMALFITGCSIDYTASIPNFKQEYQTKKRIVIVPPSVKMYEISTGGVEEEISDWSKLAMENMQKSIINNLPKEQQLKYEVINYSTLPEFEKELITNSNNLLFRISPSIHQHALKISVAKFDEKIENFDYTIGDVLSNISETGDIYLFLNAEDRVQTSGKKAAEVTKAIIGALLFGVGVGDIGGITFSSVAMVDAKTGKLMWYNYYISKGAVDLREEKGTDEVVKVLFNGLQSKI</sequence>
<comment type="caution">
    <text evidence="1">The sequence shown here is derived from an EMBL/GenBank/DDBJ whole genome shotgun (WGS) entry which is preliminary data.</text>
</comment>
<dbReference type="EMBL" id="PDKK01000008">
    <property type="protein sequence ID" value="RXK04887.1"/>
    <property type="molecule type" value="Genomic_DNA"/>
</dbReference>
<reference evidence="1 2" key="1">
    <citation type="submission" date="2017-10" db="EMBL/GenBank/DDBJ databases">
        <title>Genomics of the genus Arcobacter.</title>
        <authorList>
            <person name="Perez-Cataluna A."/>
            <person name="Figueras M.J."/>
        </authorList>
    </citation>
    <scope>NUCLEOTIDE SEQUENCE [LARGE SCALE GENOMIC DNA]</scope>
    <source>
        <strain evidence="1 2">CECT 8441</strain>
    </source>
</reference>
<evidence type="ECO:0000313" key="1">
    <source>
        <dbReference type="EMBL" id="RXK04887.1"/>
    </source>
</evidence>
<name>A0A4V1M0D5_9BACT</name>
<dbReference type="Proteomes" id="UP000289758">
    <property type="component" value="Unassembled WGS sequence"/>
</dbReference>
<accession>A0A4V1M0D5</accession>
<evidence type="ECO:0000313" key="2">
    <source>
        <dbReference type="Proteomes" id="UP000289758"/>
    </source>
</evidence>
<protein>
    <recommendedName>
        <fullName evidence="3">Lipoprotein</fullName>
    </recommendedName>
</protein>
<proteinExistence type="predicted"/>